<evidence type="ECO:0000259" key="3">
    <source>
        <dbReference type="PROSITE" id="PS50102"/>
    </source>
</evidence>
<dbReference type="PROSITE" id="PS50102">
    <property type="entry name" value="RRM"/>
    <property type="match status" value="1"/>
</dbReference>
<dbReference type="EMBL" id="OU503037">
    <property type="protein sequence ID" value="CAI9757063.1"/>
    <property type="molecule type" value="Genomic_DNA"/>
</dbReference>
<dbReference type="SUPFAM" id="SSF54928">
    <property type="entry name" value="RNA-binding domain, RBD"/>
    <property type="match status" value="1"/>
</dbReference>
<dbReference type="Pfam" id="PF00076">
    <property type="entry name" value="RRM_1"/>
    <property type="match status" value="1"/>
</dbReference>
<dbReference type="PANTHER" id="PTHR48024">
    <property type="entry name" value="GEO13361P1-RELATED"/>
    <property type="match status" value="1"/>
</dbReference>
<sequence>MDSIKKRKIDDNGVITVDTDAFIPYKLTPDDARKIIEPFSHEQLLEIVQNAVLRHPDVLDAVRSIADRDMTLRKLFIRGLGWETTTDKLRALFSGYGELDEAVVILDKATGTE</sequence>
<feature type="domain" description="RRM" evidence="3">
    <location>
        <begin position="73"/>
        <end position="113"/>
    </location>
</feature>
<keyword evidence="1 2" id="KW-0694">RNA-binding</keyword>
<reference evidence="4" key="1">
    <citation type="submission" date="2023-05" db="EMBL/GenBank/DDBJ databases">
        <authorList>
            <person name="Huff M."/>
        </authorList>
    </citation>
    <scope>NUCLEOTIDE SEQUENCE</scope>
</reference>
<evidence type="ECO:0000256" key="2">
    <source>
        <dbReference type="PROSITE-ProRule" id="PRU00176"/>
    </source>
</evidence>
<dbReference type="InterPro" id="IPR012677">
    <property type="entry name" value="Nucleotide-bd_a/b_plait_sf"/>
</dbReference>
<dbReference type="InterPro" id="IPR000504">
    <property type="entry name" value="RRM_dom"/>
</dbReference>
<dbReference type="GO" id="GO:0005634">
    <property type="term" value="C:nucleus"/>
    <property type="evidence" value="ECO:0007669"/>
    <property type="project" value="TreeGrafter"/>
</dbReference>
<dbReference type="Gene3D" id="3.30.70.330">
    <property type="match status" value="1"/>
</dbReference>
<dbReference type="AlphaFoldDB" id="A0AAD2DLZ6"/>
<dbReference type="Proteomes" id="UP000834106">
    <property type="component" value="Chromosome 2"/>
</dbReference>
<accession>A0AAD2DLZ6</accession>
<organism evidence="4 5">
    <name type="scientific">Fraxinus pennsylvanica</name>
    <dbReference type="NCBI Taxonomy" id="56036"/>
    <lineage>
        <taxon>Eukaryota</taxon>
        <taxon>Viridiplantae</taxon>
        <taxon>Streptophyta</taxon>
        <taxon>Embryophyta</taxon>
        <taxon>Tracheophyta</taxon>
        <taxon>Spermatophyta</taxon>
        <taxon>Magnoliopsida</taxon>
        <taxon>eudicotyledons</taxon>
        <taxon>Gunneridae</taxon>
        <taxon>Pentapetalae</taxon>
        <taxon>asterids</taxon>
        <taxon>lamiids</taxon>
        <taxon>Lamiales</taxon>
        <taxon>Oleaceae</taxon>
        <taxon>Oleeae</taxon>
        <taxon>Fraxinus</taxon>
    </lineage>
</organism>
<gene>
    <name evidence="4" type="ORF">FPE_LOCUS4493</name>
</gene>
<proteinExistence type="predicted"/>
<dbReference type="GO" id="GO:0003723">
    <property type="term" value="F:RNA binding"/>
    <property type="evidence" value="ECO:0007669"/>
    <property type="project" value="UniProtKB-UniRule"/>
</dbReference>
<protein>
    <recommendedName>
        <fullName evidence="3">RRM domain-containing protein</fullName>
    </recommendedName>
</protein>
<dbReference type="InterPro" id="IPR035979">
    <property type="entry name" value="RBD_domain_sf"/>
</dbReference>
<evidence type="ECO:0000256" key="1">
    <source>
        <dbReference type="ARBA" id="ARBA00022884"/>
    </source>
</evidence>
<dbReference type="PANTHER" id="PTHR48024:SF25">
    <property type="entry name" value="UBP1-ASSOCIATED PROTEIN 2C"/>
    <property type="match status" value="1"/>
</dbReference>
<dbReference type="InterPro" id="IPR050886">
    <property type="entry name" value="RNA-binding_reg"/>
</dbReference>
<evidence type="ECO:0000313" key="4">
    <source>
        <dbReference type="EMBL" id="CAI9757063.1"/>
    </source>
</evidence>
<name>A0AAD2DLZ6_9LAMI</name>
<keyword evidence="5" id="KW-1185">Reference proteome</keyword>
<evidence type="ECO:0000313" key="5">
    <source>
        <dbReference type="Proteomes" id="UP000834106"/>
    </source>
</evidence>